<reference evidence="1 2" key="1">
    <citation type="submission" date="2019-12" db="EMBL/GenBank/DDBJ databases">
        <title>A genome sequence resource for the geographically widespread anthracnose pathogen Colletotrichum asianum.</title>
        <authorList>
            <person name="Meng Y."/>
        </authorList>
    </citation>
    <scope>NUCLEOTIDE SEQUENCE [LARGE SCALE GENOMIC DNA]</scope>
    <source>
        <strain evidence="1 2">ICMP 18580</strain>
    </source>
</reference>
<protein>
    <submittedName>
        <fullName evidence="1">Uncharacterized protein</fullName>
    </submittedName>
</protein>
<comment type="caution">
    <text evidence="1">The sequence shown here is derived from an EMBL/GenBank/DDBJ whole genome shotgun (WGS) entry which is preliminary data.</text>
</comment>
<accession>A0A8H3WD50</accession>
<sequence length="132" mass="15568">MAVLRSATFEELSIRHTCCQDRIRAIKLHSEGDEELWEEDAPLIEKLRALLPEFEEKLAEMGCTLLAFLKTYWRDRMRQVCQELQEQTLTEENINGINRLGISLKFAKKDAEETHDQTKPEFWIERLEAMVE</sequence>
<proteinExistence type="predicted"/>
<dbReference type="EMBL" id="WOWK01000046">
    <property type="protein sequence ID" value="KAF0324165.1"/>
    <property type="molecule type" value="Genomic_DNA"/>
</dbReference>
<dbReference type="AlphaFoldDB" id="A0A8H3WD50"/>
<organism evidence="1 2">
    <name type="scientific">Colletotrichum asianum</name>
    <dbReference type="NCBI Taxonomy" id="702518"/>
    <lineage>
        <taxon>Eukaryota</taxon>
        <taxon>Fungi</taxon>
        <taxon>Dikarya</taxon>
        <taxon>Ascomycota</taxon>
        <taxon>Pezizomycotina</taxon>
        <taxon>Sordariomycetes</taxon>
        <taxon>Hypocreomycetidae</taxon>
        <taxon>Glomerellales</taxon>
        <taxon>Glomerellaceae</taxon>
        <taxon>Colletotrichum</taxon>
        <taxon>Colletotrichum gloeosporioides species complex</taxon>
    </lineage>
</organism>
<gene>
    <name evidence="1" type="ORF">GQ607_008595</name>
</gene>
<evidence type="ECO:0000313" key="2">
    <source>
        <dbReference type="Proteomes" id="UP000434172"/>
    </source>
</evidence>
<evidence type="ECO:0000313" key="1">
    <source>
        <dbReference type="EMBL" id="KAF0324165.1"/>
    </source>
</evidence>
<name>A0A8H3WD50_9PEZI</name>
<dbReference type="OrthoDB" id="4850532at2759"/>
<dbReference type="Proteomes" id="UP000434172">
    <property type="component" value="Unassembled WGS sequence"/>
</dbReference>
<keyword evidence="2" id="KW-1185">Reference proteome</keyword>